<dbReference type="InterPro" id="IPR036388">
    <property type="entry name" value="WH-like_DNA-bd_sf"/>
</dbReference>
<dbReference type="GO" id="GO:0003677">
    <property type="term" value="F:DNA binding"/>
    <property type="evidence" value="ECO:0007669"/>
    <property type="project" value="UniProtKB-KW"/>
</dbReference>
<gene>
    <name evidence="6" type="ORF">SAMN02745158_02385</name>
</gene>
<dbReference type="PROSITE" id="PS50931">
    <property type="entry name" value="HTH_LYSR"/>
    <property type="match status" value="1"/>
</dbReference>
<dbReference type="AlphaFoldDB" id="A0A1M4YH61"/>
<name>A0A1M4YH61_9CLOT</name>
<dbReference type="PANTHER" id="PTHR30346:SF0">
    <property type="entry name" value="HCA OPERON TRANSCRIPTIONAL ACTIVATOR HCAR"/>
    <property type="match status" value="1"/>
</dbReference>
<dbReference type="Pfam" id="PF00126">
    <property type="entry name" value="HTH_1"/>
    <property type="match status" value="1"/>
</dbReference>
<organism evidence="6 7">
    <name type="scientific">Lactonifactor longoviformis DSM 17459</name>
    <dbReference type="NCBI Taxonomy" id="1122155"/>
    <lineage>
        <taxon>Bacteria</taxon>
        <taxon>Bacillati</taxon>
        <taxon>Bacillota</taxon>
        <taxon>Clostridia</taxon>
        <taxon>Eubacteriales</taxon>
        <taxon>Clostridiaceae</taxon>
        <taxon>Lactonifactor</taxon>
    </lineage>
</organism>
<dbReference type="SUPFAM" id="SSF46785">
    <property type="entry name" value="Winged helix' DNA-binding domain"/>
    <property type="match status" value="1"/>
</dbReference>
<dbReference type="PRINTS" id="PR00039">
    <property type="entry name" value="HTHLYSR"/>
</dbReference>
<evidence type="ECO:0000256" key="1">
    <source>
        <dbReference type="ARBA" id="ARBA00009437"/>
    </source>
</evidence>
<reference evidence="6 7" key="1">
    <citation type="submission" date="2016-11" db="EMBL/GenBank/DDBJ databases">
        <authorList>
            <person name="Jaros S."/>
            <person name="Januszkiewicz K."/>
            <person name="Wedrychowicz H."/>
        </authorList>
    </citation>
    <scope>NUCLEOTIDE SEQUENCE [LARGE SCALE GENOMIC DNA]</scope>
    <source>
        <strain evidence="6 7">DSM 17459</strain>
    </source>
</reference>
<keyword evidence="2" id="KW-0805">Transcription regulation</keyword>
<evidence type="ECO:0000313" key="7">
    <source>
        <dbReference type="Proteomes" id="UP000184245"/>
    </source>
</evidence>
<dbReference type="Proteomes" id="UP000184245">
    <property type="component" value="Unassembled WGS sequence"/>
</dbReference>
<dbReference type="STRING" id="1122155.SAMN02745158_02385"/>
<dbReference type="Pfam" id="PF03466">
    <property type="entry name" value="LysR_substrate"/>
    <property type="match status" value="1"/>
</dbReference>
<dbReference type="EMBL" id="FQVI01000011">
    <property type="protein sequence ID" value="SHF05174.1"/>
    <property type="molecule type" value="Genomic_DNA"/>
</dbReference>
<evidence type="ECO:0000256" key="3">
    <source>
        <dbReference type="ARBA" id="ARBA00023125"/>
    </source>
</evidence>
<keyword evidence="4" id="KW-0804">Transcription</keyword>
<sequence length="301" mass="34317">MTLLQLKYFISVAETGNFTHAARQVYTSQPTISRQIQMLEDELGYALFNRNSKPLRLTKPGQILYDGVKEALLQMDYALRMAEMATEGKSGSLSISFQAGYYAEYIFLSIINKLREDFPSLQIQCSKLYSWEQIKGLTNGSIDIAMGLDFPHWHELGFDVKQLKKVDALIVMSSHHRLSGKQSLEYHDLAGETFYFTGPNGYQVNKIFKGRFDLTDVHQVEVPSSEIAYFKVLSENGLTISNPYDPTSLNNPHYHSIKFDSEYTDAYVCVVNPNNNNPVINLFLDLTKEYYIDTEKQPGEP</sequence>
<dbReference type="InterPro" id="IPR036390">
    <property type="entry name" value="WH_DNA-bd_sf"/>
</dbReference>
<dbReference type="CDD" id="cd05466">
    <property type="entry name" value="PBP2_LTTR_substrate"/>
    <property type="match status" value="1"/>
</dbReference>
<dbReference type="PANTHER" id="PTHR30346">
    <property type="entry name" value="TRANSCRIPTIONAL DUAL REGULATOR HCAR-RELATED"/>
    <property type="match status" value="1"/>
</dbReference>
<evidence type="ECO:0000256" key="2">
    <source>
        <dbReference type="ARBA" id="ARBA00023015"/>
    </source>
</evidence>
<dbReference type="GO" id="GO:0032993">
    <property type="term" value="C:protein-DNA complex"/>
    <property type="evidence" value="ECO:0007669"/>
    <property type="project" value="TreeGrafter"/>
</dbReference>
<evidence type="ECO:0000259" key="5">
    <source>
        <dbReference type="PROSITE" id="PS50931"/>
    </source>
</evidence>
<dbReference type="RefSeq" id="WP_072851996.1">
    <property type="nucleotide sequence ID" value="NZ_FQVI01000011.1"/>
</dbReference>
<dbReference type="SUPFAM" id="SSF53850">
    <property type="entry name" value="Periplasmic binding protein-like II"/>
    <property type="match status" value="1"/>
</dbReference>
<keyword evidence="7" id="KW-1185">Reference proteome</keyword>
<feature type="domain" description="HTH lysR-type" evidence="5">
    <location>
        <begin position="1"/>
        <end position="58"/>
    </location>
</feature>
<evidence type="ECO:0000313" key="6">
    <source>
        <dbReference type="EMBL" id="SHF05174.1"/>
    </source>
</evidence>
<dbReference type="GO" id="GO:0003700">
    <property type="term" value="F:DNA-binding transcription factor activity"/>
    <property type="evidence" value="ECO:0007669"/>
    <property type="project" value="InterPro"/>
</dbReference>
<keyword evidence="3" id="KW-0238">DNA-binding</keyword>
<dbReference type="OrthoDB" id="108771at2"/>
<dbReference type="InterPro" id="IPR000847">
    <property type="entry name" value="LysR_HTH_N"/>
</dbReference>
<proteinExistence type="inferred from homology"/>
<dbReference type="InterPro" id="IPR005119">
    <property type="entry name" value="LysR_subst-bd"/>
</dbReference>
<accession>A0A1M4YH61</accession>
<dbReference type="FunFam" id="1.10.10.10:FF:000001">
    <property type="entry name" value="LysR family transcriptional regulator"/>
    <property type="match status" value="1"/>
</dbReference>
<dbReference type="Gene3D" id="1.10.10.10">
    <property type="entry name" value="Winged helix-like DNA-binding domain superfamily/Winged helix DNA-binding domain"/>
    <property type="match status" value="1"/>
</dbReference>
<dbReference type="Gene3D" id="3.40.190.10">
    <property type="entry name" value="Periplasmic binding protein-like II"/>
    <property type="match status" value="2"/>
</dbReference>
<protein>
    <submittedName>
        <fullName evidence="6">LysR substrate binding domain-containing protein</fullName>
    </submittedName>
</protein>
<comment type="similarity">
    <text evidence="1">Belongs to the LysR transcriptional regulatory family.</text>
</comment>
<evidence type="ECO:0000256" key="4">
    <source>
        <dbReference type="ARBA" id="ARBA00023163"/>
    </source>
</evidence>